<dbReference type="STRING" id="667676.SAMN05192539_105216"/>
<dbReference type="Gene3D" id="3.40.630.30">
    <property type="match status" value="1"/>
</dbReference>
<protein>
    <recommendedName>
        <fullName evidence="1">N-acetyltransferase domain-containing protein</fullName>
    </recommendedName>
</protein>
<sequence length="206" mass="23770">MTFEWPSSLSRQDMTELVDLMNTVSTRETTLGFFEPITASTGLKMMESLDADLRARTVDLLIAREQQGGRIVGMLILARQALPARRHIVEMKRCVIEPGYRGRFLLDGWRLALERVNEMGCEMIVIDVRSDGKAEQLWRRLGFVEYGRLDDFARVNGRVITGYFLRAYVDDVIAYQQRTKKFWHRPDTPTLGESQFETTSVQRDDA</sequence>
<organism evidence="2 3">
    <name type="scientific">Paraburkholderia diazotrophica</name>
    <dbReference type="NCBI Taxonomy" id="667676"/>
    <lineage>
        <taxon>Bacteria</taxon>
        <taxon>Pseudomonadati</taxon>
        <taxon>Pseudomonadota</taxon>
        <taxon>Betaproteobacteria</taxon>
        <taxon>Burkholderiales</taxon>
        <taxon>Burkholderiaceae</taxon>
        <taxon>Paraburkholderia</taxon>
    </lineage>
</organism>
<name>A0A1H7EC30_9BURK</name>
<dbReference type="AlphaFoldDB" id="A0A1H7EC30"/>
<evidence type="ECO:0000259" key="1">
    <source>
        <dbReference type="PROSITE" id="PS51186"/>
    </source>
</evidence>
<dbReference type="SUPFAM" id="SSF55729">
    <property type="entry name" value="Acyl-CoA N-acyltransferases (Nat)"/>
    <property type="match status" value="1"/>
</dbReference>
<dbReference type="GO" id="GO:0016747">
    <property type="term" value="F:acyltransferase activity, transferring groups other than amino-acyl groups"/>
    <property type="evidence" value="ECO:0007669"/>
    <property type="project" value="InterPro"/>
</dbReference>
<keyword evidence="3" id="KW-1185">Reference proteome</keyword>
<proteinExistence type="predicted"/>
<dbReference type="OrthoDB" id="3389160at2"/>
<gene>
    <name evidence="2" type="ORF">SAMN05192539_105216</name>
</gene>
<feature type="domain" description="N-acetyltransferase" evidence="1">
    <location>
        <begin position="21"/>
        <end position="170"/>
    </location>
</feature>
<dbReference type="PROSITE" id="PS51186">
    <property type="entry name" value="GNAT"/>
    <property type="match status" value="1"/>
</dbReference>
<evidence type="ECO:0000313" key="2">
    <source>
        <dbReference type="EMBL" id="SEK11461.1"/>
    </source>
</evidence>
<dbReference type="InterPro" id="IPR016181">
    <property type="entry name" value="Acyl_CoA_acyltransferase"/>
</dbReference>
<accession>A0A1H7EC30</accession>
<dbReference type="RefSeq" id="WP_090873588.1">
    <property type="nucleotide sequence ID" value="NZ_FNYE01000052.1"/>
</dbReference>
<dbReference type="InterPro" id="IPR000182">
    <property type="entry name" value="GNAT_dom"/>
</dbReference>
<dbReference type="Proteomes" id="UP000198866">
    <property type="component" value="Unassembled WGS sequence"/>
</dbReference>
<evidence type="ECO:0000313" key="3">
    <source>
        <dbReference type="Proteomes" id="UP000198866"/>
    </source>
</evidence>
<reference evidence="3" key="1">
    <citation type="submission" date="2016-10" db="EMBL/GenBank/DDBJ databases">
        <authorList>
            <person name="Varghese N."/>
            <person name="Submissions S."/>
        </authorList>
    </citation>
    <scope>NUCLEOTIDE SEQUENCE [LARGE SCALE GENOMIC DNA]</scope>
    <source>
        <strain evidence="3">LMG 26031</strain>
    </source>
</reference>
<dbReference type="EMBL" id="FNYE01000052">
    <property type="protein sequence ID" value="SEK11461.1"/>
    <property type="molecule type" value="Genomic_DNA"/>
</dbReference>